<feature type="compositionally biased region" description="Basic and acidic residues" evidence="9">
    <location>
        <begin position="693"/>
        <end position="709"/>
    </location>
</feature>
<dbReference type="EMBL" id="JAPWDV010000001">
    <property type="protein sequence ID" value="KAJ6225882.1"/>
    <property type="molecule type" value="Genomic_DNA"/>
</dbReference>
<evidence type="ECO:0000256" key="7">
    <source>
        <dbReference type="ARBA" id="ARBA00023242"/>
    </source>
</evidence>
<evidence type="ECO:0000256" key="2">
    <source>
        <dbReference type="ARBA" id="ARBA00022723"/>
    </source>
</evidence>
<feature type="compositionally biased region" description="Low complexity" evidence="9">
    <location>
        <begin position="606"/>
        <end position="624"/>
    </location>
</feature>
<evidence type="ECO:0000256" key="1">
    <source>
        <dbReference type="ARBA" id="ARBA00004123"/>
    </source>
</evidence>
<evidence type="ECO:0000313" key="11">
    <source>
        <dbReference type="EMBL" id="KAJ6225882.1"/>
    </source>
</evidence>
<feature type="region of interest" description="Disordered" evidence="9">
    <location>
        <begin position="990"/>
        <end position="1151"/>
    </location>
</feature>
<proteinExistence type="predicted"/>
<evidence type="ECO:0000256" key="6">
    <source>
        <dbReference type="ARBA" id="ARBA00023163"/>
    </source>
</evidence>
<feature type="compositionally biased region" description="Basic and acidic residues" evidence="9">
    <location>
        <begin position="365"/>
        <end position="379"/>
    </location>
</feature>
<dbReference type="SMART" id="SM00249">
    <property type="entry name" value="PHD"/>
    <property type="match status" value="1"/>
</dbReference>
<evidence type="ECO:0000256" key="5">
    <source>
        <dbReference type="ARBA" id="ARBA00023015"/>
    </source>
</evidence>
<keyword evidence="12" id="KW-1185">Reference proteome</keyword>
<evidence type="ECO:0000256" key="9">
    <source>
        <dbReference type="SAM" id="MobiDB-lite"/>
    </source>
</evidence>
<dbReference type="GO" id="GO:0005669">
    <property type="term" value="C:transcription factor TFIID complex"/>
    <property type="evidence" value="ECO:0007669"/>
    <property type="project" value="TreeGrafter"/>
</dbReference>
<accession>A0A9Q0MKB3</accession>
<dbReference type="Pfam" id="PF00628">
    <property type="entry name" value="PHD"/>
    <property type="match status" value="1"/>
</dbReference>
<evidence type="ECO:0000256" key="3">
    <source>
        <dbReference type="ARBA" id="ARBA00022771"/>
    </source>
</evidence>
<feature type="compositionally biased region" description="Basic residues" evidence="9">
    <location>
        <begin position="663"/>
        <end position="677"/>
    </location>
</feature>
<dbReference type="Pfam" id="PF07524">
    <property type="entry name" value="Bromo_TP"/>
    <property type="match status" value="1"/>
</dbReference>
<dbReference type="PANTHER" id="PTHR46452">
    <property type="entry name" value="TRANSCRIPTION INITIATION FACTOR TFIID SUBUNIT 3"/>
    <property type="match status" value="1"/>
</dbReference>
<comment type="subcellular location">
    <subcellularLocation>
        <location evidence="1">Nucleus</location>
    </subcellularLocation>
</comment>
<keyword evidence="5" id="KW-0805">Transcription regulation</keyword>
<dbReference type="CDD" id="cd15522">
    <property type="entry name" value="PHD_TAF3"/>
    <property type="match status" value="1"/>
</dbReference>
<feature type="compositionally biased region" description="Basic and acidic residues" evidence="9">
    <location>
        <begin position="847"/>
        <end position="862"/>
    </location>
</feature>
<dbReference type="InterPro" id="IPR013083">
    <property type="entry name" value="Znf_RING/FYVE/PHD"/>
</dbReference>
<name>A0A9Q0MKB3_BLOTA</name>
<dbReference type="InterPro" id="IPR006565">
    <property type="entry name" value="BTP"/>
</dbReference>
<dbReference type="Gene3D" id="3.30.40.10">
    <property type="entry name" value="Zinc/RING finger domain, C3HC4 (zinc finger)"/>
    <property type="match status" value="1"/>
</dbReference>
<dbReference type="SUPFAM" id="SSF57903">
    <property type="entry name" value="FYVE/PHD zinc finger"/>
    <property type="match status" value="1"/>
</dbReference>
<feature type="domain" description="PHD-type" evidence="10">
    <location>
        <begin position="938"/>
        <end position="988"/>
    </location>
</feature>
<feature type="region of interest" description="Disordered" evidence="9">
    <location>
        <begin position="265"/>
        <end position="310"/>
    </location>
</feature>
<feature type="region of interest" description="Disordered" evidence="9">
    <location>
        <begin position="215"/>
        <end position="236"/>
    </location>
</feature>
<keyword evidence="7" id="KW-0539">Nucleus</keyword>
<comment type="caution">
    <text evidence="11">The sequence shown here is derived from an EMBL/GenBank/DDBJ whole genome shotgun (WGS) entry which is preliminary data.</text>
</comment>
<feature type="compositionally biased region" description="Low complexity" evidence="9">
    <location>
        <begin position="288"/>
        <end position="308"/>
    </location>
</feature>
<gene>
    <name evidence="11" type="ORF">RDWZM_004427</name>
</gene>
<dbReference type="SMART" id="SM00576">
    <property type="entry name" value="BTP"/>
    <property type="match status" value="1"/>
</dbReference>
<feature type="compositionally biased region" description="Basic and acidic residues" evidence="9">
    <location>
        <begin position="274"/>
        <end position="287"/>
    </location>
</feature>
<dbReference type="GO" id="GO:0002039">
    <property type="term" value="F:p53 binding"/>
    <property type="evidence" value="ECO:0007669"/>
    <property type="project" value="TreeGrafter"/>
</dbReference>
<organism evidence="11 12">
    <name type="scientific">Blomia tropicalis</name>
    <name type="common">Mite</name>
    <dbReference type="NCBI Taxonomy" id="40697"/>
    <lineage>
        <taxon>Eukaryota</taxon>
        <taxon>Metazoa</taxon>
        <taxon>Ecdysozoa</taxon>
        <taxon>Arthropoda</taxon>
        <taxon>Chelicerata</taxon>
        <taxon>Arachnida</taxon>
        <taxon>Acari</taxon>
        <taxon>Acariformes</taxon>
        <taxon>Sarcoptiformes</taxon>
        <taxon>Astigmata</taxon>
        <taxon>Glycyphagoidea</taxon>
        <taxon>Echimyopodidae</taxon>
        <taxon>Blomia</taxon>
    </lineage>
</organism>
<feature type="compositionally biased region" description="Pro residues" evidence="9">
    <location>
        <begin position="1119"/>
        <end position="1129"/>
    </location>
</feature>
<feature type="compositionally biased region" description="Basic and acidic residues" evidence="9">
    <location>
        <begin position="749"/>
        <end position="764"/>
    </location>
</feature>
<dbReference type="GO" id="GO:0046982">
    <property type="term" value="F:protein heterodimerization activity"/>
    <property type="evidence" value="ECO:0007669"/>
    <property type="project" value="InterPro"/>
</dbReference>
<keyword evidence="3 8" id="KW-0863">Zinc-finger</keyword>
<dbReference type="PROSITE" id="PS50016">
    <property type="entry name" value="ZF_PHD_2"/>
    <property type="match status" value="1"/>
</dbReference>
<dbReference type="InterPro" id="IPR009072">
    <property type="entry name" value="Histone-fold"/>
</dbReference>
<dbReference type="Proteomes" id="UP001142055">
    <property type="component" value="Chromosome 1"/>
</dbReference>
<evidence type="ECO:0000256" key="8">
    <source>
        <dbReference type="PROSITE-ProRule" id="PRU00146"/>
    </source>
</evidence>
<dbReference type="InterPro" id="IPR011011">
    <property type="entry name" value="Znf_FYVE_PHD"/>
</dbReference>
<dbReference type="InterPro" id="IPR001965">
    <property type="entry name" value="Znf_PHD"/>
</dbReference>
<dbReference type="PANTHER" id="PTHR46452:SF1">
    <property type="entry name" value="TRANSCRIPTION INITIATION FACTOR TFIID SUBUNIT 3"/>
    <property type="match status" value="1"/>
</dbReference>
<feature type="compositionally biased region" description="Basic and acidic residues" evidence="9">
    <location>
        <begin position="627"/>
        <end position="644"/>
    </location>
</feature>
<feature type="compositionally biased region" description="Polar residues" evidence="9">
    <location>
        <begin position="493"/>
        <end position="504"/>
    </location>
</feature>
<keyword evidence="2" id="KW-0479">Metal-binding</keyword>
<evidence type="ECO:0000259" key="10">
    <source>
        <dbReference type="PROSITE" id="PS50016"/>
    </source>
</evidence>
<evidence type="ECO:0000313" key="12">
    <source>
        <dbReference type="Proteomes" id="UP001142055"/>
    </source>
</evidence>
<dbReference type="GO" id="GO:0008270">
    <property type="term" value="F:zinc ion binding"/>
    <property type="evidence" value="ECO:0007669"/>
    <property type="project" value="UniProtKB-KW"/>
</dbReference>
<dbReference type="GO" id="GO:0045944">
    <property type="term" value="P:positive regulation of transcription by RNA polymerase II"/>
    <property type="evidence" value="ECO:0007669"/>
    <property type="project" value="TreeGrafter"/>
</dbReference>
<sequence length="1151" mass="128190">MPSKSFSHSVLRMIVAKICQDVGWHTTHDSALNLLSDVLAHYIRQLSIVVVDYANHGGRSEPTIDDLYASFKHLDIDISQLQDFIVNVDPSPLPIQLPFYPIKKCKQDKAFDEPLSDSDVERPDYYEDWMPPLNPNKSISSIENGEEPSLPLNANGINDNETEKIKIEPKSELLEEKKDSIVDQELENAEKTSIEENNEKKNKLVFRFSLGKSLEEEATETEKMKQDDESNNQNETTSEVILRQLKSSSAFMKFTQSLLYKNPNSSELKSSLRVPDRQRLPNNHESRPNSPENESLNSNILNGSINSNDGFVKNPELEHEMINSGRGGSSKKATLKSKKKFQMNDSINYDDGDVPTPNIKVKEIGVKKERKSDTGDSNKKIKGAKKSIKPLNIKVTGFGLDDGTPSDLTETPTPKKRQYKKKNPDQRKSTNKAIKIMLSTENLDNIDETPRSPFSFLEKDRPTSPSKLKNNKKVLQQESLSKNEAAQMLVLMSESNDAGTSTVKFNDPIPNSELESMGENSNIEHGKGKQKMVKPTSASKRTKGTYTKKSAKSAELVESSGDSSSDDNVDSKPTILLSQEQEIKMKSIMEQTTVVPTVSGRKRNHSSSSVSSASSINSSISIKSAIKRSDTPVEPPVDKLKSKSNEPLSSINSDNVNLDSTTKHKKNKKHSKEKHKHHSEDGKPHKKHKKIKLDKESKQKSKEKGEKTNFKPKLNIKLGPNIKEEPGYDSLDNLQALEIPLFDPMITNENKDSGFPKHIDDKPIDMSSGSSAEKKMKIKSSKKKNPEPTFNELPVFIKDHQIKPKEGKTNKTSIINVSAGANLFEDAANFDKLTSKPLKQSKVKIGSTKEPELSIKKSESSKSLENVKPNKQKKEKMSGNSALSIVFKNTEEKVPKKDKVKPETQLKVKTIAPCPGKAQCTLFRETIEIEALNEEDKVWICPTCSKPDDGSPMIACDICEDWYHYICVGILSEPKEDEMWFCPKCPNNKQSKPLKQDVSNTSSSSTNKKRKDNNAFVNMKQKQKIDNSNSVTITPIGSSTMNIDSKNTNKFSGEPEISFIPIGLPGSSSQQQQSKQPGPSVTITPTSSATKPSGRPRGRPRKDSGQPNMTITPIGVGSFPPPPPPPEQPPFMMNNYPESSSKTPFIYPQVF</sequence>
<feature type="region of interest" description="Disordered" evidence="9">
    <location>
        <begin position="843"/>
        <end position="879"/>
    </location>
</feature>
<feature type="region of interest" description="Disordered" evidence="9">
    <location>
        <begin position="365"/>
        <end position="728"/>
    </location>
</feature>
<feature type="region of interest" description="Disordered" evidence="9">
    <location>
        <begin position="748"/>
        <end position="804"/>
    </location>
</feature>
<reference evidence="11" key="1">
    <citation type="submission" date="2022-12" db="EMBL/GenBank/DDBJ databases">
        <title>Genome assemblies of Blomia tropicalis.</title>
        <authorList>
            <person name="Cui Y."/>
        </authorList>
    </citation>
    <scope>NUCLEOTIDE SEQUENCE</scope>
    <source>
        <tissue evidence="11">Adult mites</tissue>
    </source>
</reference>
<feature type="compositionally biased region" description="Polar residues" evidence="9">
    <location>
        <begin position="463"/>
        <end position="484"/>
    </location>
</feature>
<feature type="compositionally biased region" description="Polar residues" evidence="9">
    <location>
        <begin position="1081"/>
        <end position="1091"/>
    </location>
</feature>
<dbReference type="AlphaFoldDB" id="A0A9Q0MKB3"/>
<feature type="compositionally biased region" description="Polar residues" evidence="9">
    <location>
        <begin position="645"/>
        <end position="660"/>
    </location>
</feature>
<dbReference type="Gene3D" id="1.10.20.10">
    <property type="entry name" value="Histone, subunit A"/>
    <property type="match status" value="1"/>
</dbReference>
<keyword evidence="6" id="KW-0804">Transcription</keyword>
<evidence type="ECO:0000256" key="4">
    <source>
        <dbReference type="ARBA" id="ARBA00022833"/>
    </source>
</evidence>
<dbReference type="OMA" id="NTYRRNE"/>
<dbReference type="InterPro" id="IPR019786">
    <property type="entry name" value="Zinc_finger_PHD-type_CS"/>
</dbReference>
<dbReference type="PROSITE" id="PS01359">
    <property type="entry name" value="ZF_PHD_1"/>
    <property type="match status" value="1"/>
</dbReference>
<feature type="compositionally biased region" description="Polar residues" evidence="9">
    <location>
        <begin position="536"/>
        <end position="548"/>
    </location>
</feature>
<dbReference type="InterPro" id="IPR019787">
    <property type="entry name" value="Znf_PHD-finger"/>
</dbReference>
<feature type="compositionally biased region" description="Polar residues" evidence="9">
    <location>
        <begin position="1026"/>
        <end position="1051"/>
    </location>
</feature>
<protein>
    <recommendedName>
        <fullName evidence="10">PHD-type domain-containing protein</fullName>
    </recommendedName>
</protein>
<keyword evidence="4" id="KW-0862">Zinc</keyword>
<feature type="compositionally biased region" description="Low complexity" evidence="9">
    <location>
        <begin position="1063"/>
        <end position="1080"/>
    </location>
</feature>